<organism evidence="2 3">
    <name type="scientific">Larsenimonas suaedae</name>
    <dbReference type="NCBI Taxonomy" id="1851019"/>
    <lineage>
        <taxon>Bacteria</taxon>
        <taxon>Pseudomonadati</taxon>
        <taxon>Pseudomonadota</taxon>
        <taxon>Gammaproteobacteria</taxon>
        <taxon>Oceanospirillales</taxon>
        <taxon>Halomonadaceae</taxon>
        <taxon>Larsenimonas</taxon>
    </lineage>
</organism>
<dbReference type="InterPro" id="IPR036188">
    <property type="entry name" value="FAD/NAD-bd_sf"/>
</dbReference>
<protein>
    <submittedName>
        <fullName evidence="2">FAD-dependent oxidoreductase</fullName>
    </submittedName>
</protein>
<comment type="caution">
    <text evidence="2">The sequence shown here is derived from an EMBL/GenBank/DDBJ whole genome shotgun (WGS) entry which is preliminary data.</text>
</comment>
<evidence type="ECO:0000259" key="1">
    <source>
        <dbReference type="Pfam" id="PF01593"/>
    </source>
</evidence>
<evidence type="ECO:0000313" key="2">
    <source>
        <dbReference type="EMBL" id="MDR5897189.1"/>
    </source>
</evidence>
<name>A0ABU1GYY7_9GAMM</name>
<dbReference type="PANTHER" id="PTHR16128:SF5">
    <property type="entry name" value="FAD_NAD(P)-BINDING OXIDOREDUCTASE FAMILY PROTEIN"/>
    <property type="match status" value="1"/>
</dbReference>
<feature type="domain" description="Amine oxidase" evidence="1">
    <location>
        <begin position="102"/>
        <end position="326"/>
    </location>
</feature>
<accession>A0ABU1GYY7</accession>
<evidence type="ECO:0000313" key="3">
    <source>
        <dbReference type="Proteomes" id="UP001269375"/>
    </source>
</evidence>
<dbReference type="PANTHER" id="PTHR16128">
    <property type="entry name" value="FAD/NAD(P)-BINDING OXIDOREDUCTASE FAMILY PROTEIN"/>
    <property type="match status" value="1"/>
</dbReference>
<proteinExistence type="predicted"/>
<dbReference type="EMBL" id="JARWAO010000009">
    <property type="protein sequence ID" value="MDR5897189.1"/>
    <property type="molecule type" value="Genomic_DNA"/>
</dbReference>
<dbReference type="Gene3D" id="3.90.660.10">
    <property type="match status" value="1"/>
</dbReference>
<keyword evidence="3" id="KW-1185">Reference proteome</keyword>
<dbReference type="PRINTS" id="PR00419">
    <property type="entry name" value="ADXRDTASE"/>
</dbReference>
<dbReference type="Proteomes" id="UP001269375">
    <property type="component" value="Unassembled WGS sequence"/>
</dbReference>
<dbReference type="Pfam" id="PF01593">
    <property type="entry name" value="Amino_oxidase"/>
    <property type="match status" value="1"/>
</dbReference>
<dbReference type="Gene3D" id="3.50.50.60">
    <property type="entry name" value="FAD/NAD(P)-binding domain"/>
    <property type="match status" value="1"/>
</dbReference>
<dbReference type="RefSeq" id="WP_251595390.1">
    <property type="nucleotide sequence ID" value="NZ_JAMLJI010000005.1"/>
</dbReference>
<reference evidence="2 3" key="1">
    <citation type="submission" date="2023-04" db="EMBL/GenBank/DDBJ databases">
        <title>A long-awaited taxogenomic arrangement of the family Halomonadaceae.</title>
        <authorList>
            <person name="De La Haba R."/>
            <person name="Chuvochina M."/>
            <person name="Wittouck S."/>
            <person name="Arahal D.R."/>
            <person name="Sanchez-Porro C."/>
            <person name="Hugenholtz P."/>
            <person name="Ventosa A."/>
        </authorList>
    </citation>
    <scope>NUCLEOTIDE SEQUENCE [LARGE SCALE GENOMIC DNA]</scope>
    <source>
        <strain evidence="2 3">DSM 22428</strain>
    </source>
</reference>
<sequence length="332" mass="37260">MASPKIAVIGAGISGLSAAQTISRADLSVSVFEKARGPGGRMSSRRERECTIDLGVPCFSARSTEFKRTVERWLSAGIISHWPLSPKRLKNRQIHDYDMQHLRFAGNPRMSAITRYMSQGLNVTTQAHVSAIEYANDQVYLEFENGQRAGPFDHVILALPPKQAFALLPESEQDLKALCSKTAFHPCWNVHAVLNEFPELDWDALYIESGPIGFAEYQSAKPGRENSPAIRLIARPEWSRTHLEKTPDAIAATLWRTFLDRYPDSLPGAIRLKAHRWRYAEPLVERRSPEHHPPSSRHLSVCGDWCLGNNVEAAWLSGRTCARNVLTRLLSN</sequence>
<dbReference type="InterPro" id="IPR002937">
    <property type="entry name" value="Amino_oxidase"/>
</dbReference>
<dbReference type="SUPFAM" id="SSF51905">
    <property type="entry name" value="FAD/NAD(P)-binding domain"/>
    <property type="match status" value="1"/>
</dbReference>
<gene>
    <name evidence="2" type="ORF">QC825_14035</name>
</gene>
<dbReference type="Pfam" id="PF13450">
    <property type="entry name" value="NAD_binding_8"/>
    <property type="match status" value="1"/>
</dbReference>